<dbReference type="InParanoid" id="S8G5S5"/>
<evidence type="ECO:0000313" key="2">
    <source>
        <dbReference type="EMBL" id="EPT05560.1"/>
    </source>
</evidence>
<protein>
    <recommendedName>
        <fullName evidence="1">DNA2/NAM7 helicase-like C-terminal domain-containing protein</fullName>
    </recommendedName>
</protein>
<dbReference type="InterPro" id="IPR027417">
    <property type="entry name" value="P-loop_NTPase"/>
</dbReference>
<dbReference type="SUPFAM" id="SSF52540">
    <property type="entry name" value="P-loop containing nucleoside triphosphate hydrolases"/>
    <property type="match status" value="1"/>
</dbReference>
<dbReference type="CDD" id="cd18808">
    <property type="entry name" value="SF1_C_Upf1"/>
    <property type="match status" value="1"/>
</dbReference>
<evidence type="ECO:0000259" key="1">
    <source>
        <dbReference type="Pfam" id="PF13087"/>
    </source>
</evidence>
<feature type="non-terminal residue" evidence="2">
    <location>
        <position position="302"/>
    </location>
</feature>
<organism evidence="2 3">
    <name type="scientific">Fomitopsis schrenkii</name>
    <name type="common">Brown rot fungus</name>
    <dbReference type="NCBI Taxonomy" id="2126942"/>
    <lineage>
        <taxon>Eukaryota</taxon>
        <taxon>Fungi</taxon>
        <taxon>Dikarya</taxon>
        <taxon>Basidiomycota</taxon>
        <taxon>Agaricomycotina</taxon>
        <taxon>Agaricomycetes</taxon>
        <taxon>Polyporales</taxon>
        <taxon>Fomitopsis</taxon>
    </lineage>
</organism>
<evidence type="ECO:0000313" key="3">
    <source>
        <dbReference type="Proteomes" id="UP000015241"/>
    </source>
</evidence>
<dbReference type="Proteomes" id="UP000015241">
    <property type="component" value="Unassembled WGS sequence"/>
</dbReference>
<proteinExistence type="predicted"/>
<feature type="non-terminal residue" evidence="2">
    <location>
        <position position="1"/>
    </location>
</feature>
<dbReference type="InterPro" id="IPR045055">
    <property type="entry name" value="DNA2/NAM7-like"/>
</dbReference>
<dbReference type="AlphaFoldDB" id="S8G5S5"/>
<name>S8G5S5_FOMSC</name>
<gene>
    <name evidence="2" type="ORF">FOMPIDRAFT_11933</name>
</gene>
<dbReference type="Gene3D" id="3.40.50.300">
    <property type="entry name" value="P-loop containing nucleotide triphosphate hydrolases"/>
    <property type="match status" value="1"/>
</dbReference>
<dbReference type="PANTHER" id="PTHR10887">
    <property type="entry name" value="DNA2/NAM7 HELICASE FAMILY"/>
    <property type="match status" value="1"/>
</dbReference>
<dbReference type="InterPro" id="IPR041679">
    <property type="entry name" value="DNA2/NAM7-like_C"/>
</dbReference>
<feature type="domain" description="DNA2/NAM7 helicase-like C-terminal" evidence="1">
    <location>
        <begin position="125"/>
        <end position="276"/>
    </location>
</feature>
<dbReference type="STRING" id="743788.S8G5S5"/>
<dbReference type="OrthoDB" id="6513042at2759"/>
<dbReference type="HOGENOM" id="CLU_074986_0_0_1"/>
<sequence length="302" mass="34522">WLVAQTNVAVKNIAEKLIKVGFLDWKLLVSTDFHLGWHEHIYTEVNQNIIRSDSFMKKTDKLVGDCSVILCTLSMLSNPKITKFTALVPLTTLVVDEASQISINDYIPALQQFPSLRKMCFIGDDKQYRMPPHLGEFISEAVYDAQLASNPLHPVKTPESYFVDVAESKEKRNGTSWMNALERQTVLKIAAKLQEEGKEYKIITPYDAQRSLLEDEMKEMGLVWQDKCFNVDSFQGNEEDYIIISLVRTHELGFLTDLRRTNVMLTRCKKGMLICSKWDFVTGVAANTLVGRMAKVWGEESW</sequence>
<keyword evidence="3" id="KW-1185">Reference proteome</keyword>
<dbReference type="Pfam" id="PF13087">
    <property type="entry name" value="AAA_12"/>
    <property type="match status" value="1"/>
</dbReference>
<reference evidence="2 3" key="1">
    <citation type="journal article" date="2012" name="Science">
        <title>The Paleozoic origin of enzymatic lignin decomposition reconstructed from 31 fungal genomes.</title>
        <authorList>
            <person name="Floudas D."/>
            <person name="Binder M."/>
            <person name="Riley R."/>
            <person name="Barry K."/>
            <person name="Blanchette R.A."/>
            <person name="Henrissat B."/>
            <person name="Martinez A.T."/>
            <person name="Otillar R."/>
            <person name="Spatafora J.W."/>
            <person name="Yadav J.S."/>
            <person name="Aerts A."/>
            <person name="Benoit I."/>
            <person name="Boyd A."/>
            <person name="Carlson A."/>
            <person name="Copeland A."/>
            <person name="Coutinho P.M."/>
            <person name="de Vries R.P."/>
            <person name="Ferreira P."/>
            <person name="Findley K."/>
            <person name="Foster B."/>
            <person name="Gaskell J."/>
            <person name="Glotzer D."/>
            <person name="Gorecki P."/>
            <person name="Heitman J."/>
            <person name="Hesse C."/>
            <person name="Hori C."/>
            <person name="Igarashi K."/>
            <person name="Jurgens J.A."/>
            <person name="Kallen N."/>
            <person name="Kersten P."/>
            <person name="Kohler A."/>
            <person name="Kuees U."/>
            <person name="Kumar T.K.A."/>
            <person name="Kuo A."/>
            <person name="LaButti K."/>
            <person name="Larrondo L.F."/>
            <person name="Lindquist E."/>
            <person name="Ling A."/>
            <person name="Lombard V."/>
            <person name="Lucas S."/>
            <person name="Lundell T."/>
            <person name="Martin R."/>
            <person name="McLaughlin D.J."/>
            <person name="Morgenstern I."/>
            <person name="Morin E."/>
            <person name="Murat C."/>
            <person name="Nagy L.G."/>
            <person name="Nolan M."/>
            <person name="Ohm R.A."/>
            <person name="Patyshakuliyeva A."/>
            <person name="Rokas A."/>
            <person name="Ruiz-Duenas F.J."/>
            <person name="Sabat G."/>
            <person name="Salamov A."/>
            <person name="Samejima M."/>
            <person name="Schmutz J."/>
            <person name="Slot J.C."/>
            <person name="St John F."/>
            <person name="Stenlid J."/>
            <person name="Sun H."/>
            <person name="Sun S."/>
            <person name="Syed K."/>
            <person name="Tsang A."/>
            <person name="Wiebenga A."/>
            <person name="Young D."/>
            <person name="Pisabarro A."/>
            <person name="Eastwood D.C."/>
            <person name="Martin F."/>
            <person name="Cullen D."/>
            <person name="Grigoriev I.V."/>
            <person name="Hibbett D.S."/>
        </authorList>
    </citation>
    <scope>NUCLEOTIDE SEQUENCE</scope>
    <source>
        <strain evidence="3">FP-58527</strain>
    </source>
</reference>
<dbReference type="PANTHER" id="PTHR10887:SF522">
    <property type="entry name" value="P-LOOP CONTAINING NUCLEOSIDE TRIPHOSPHATE HYDROLASES SUPERFAMILY PROTEIN"/>
    <property type="match status" value="1"/>
</dbReference>
<accession>S8G5S5</accession>
<dbReference type="eggNOG" id="KOG1802">
    <property type="taxonomic scope" value="Eukaryota"/>
</dbReference>
<dbReference type="EMBL" id="KE504123">
    <property type="protein sequence ID" value="EPT05560.1"/>
    <property type="molecule type" value="Genomic_DNA"/>
</dbReference>
<dbReference type="InterPro" id="IPR047187">
    <property type="entry name" value="SF1_C_Upf1"/>
</dbReference>